<organism evidence="6 7">
    <name type="scientific">Piedraia hortae CBS 480.64</name>
    <dbReference type="NCBI Taxonomy" id="1314780"/>
    <lineage>
        <taxon>Eukaryota</taxon>
        <taxon>Fungi</taxon>
        <taxon>Dikarya</taxon>
        <taxon>Ascomycota</taxon>
        <taxon>Pezizomycotina</taxon>
        <taxon>Dothideomycetes</taxon>
        <taxon>Dothideomycetidae</taxon>
        <taxon>Capnodiales</taxon>
        <taxon>Piedraiaceae</taxon>
        <taxon>Piedraia</taxon>
    </lineage>
</organism>
<reference evidence="6" key="1">
    <citation type="journal article" date="2020" name="Stud. Mycol.">
        <title>101 Dothideomycetes genomes: a test case for predicting lifestyles and emergence of pathogens.</title>
        <authorList>
            <person name="Haridas S."/>
            <person name="Albert R."/>
            <person name="Binder M."/>
            <person name="Bloem J."/>
            <person name="Labutti K."/>
            <person name="Salamov A."/>
            <person name="Andreopoulos B."/>
            <person name="Baker S."/>
            <person name="Barry K."/>
            <person name="Bills G."/>
            <person name="Bluhm B."/>
            <person name="Cannon C."/>
            <person name="Castanera R."/>
            <person name="Culley D."/>
            <person name="Daum C."/>
            <person name="Ezra D."/>
            <person name="Gonzalez J."/>
            <person name="Henrissat B."/>
            <person name="Kuo A."/>
            <person name="Liang C."/>
            <person name="Lipzen A."/>
            <person name="Lutzoni F."/>
            <person name="Magnuson J."/>
            <person name="Mondo S."/>
            <person name="Nolan M."/>
            <person name="Ohm R."/>
            <person name="Pangilinan J."/>
            <person name="Park H.-J."/>
            <person name="Ramirez L."/>
            <person name="Alfaro M."/>
            <person name="Sun H."/>
            <person name="Tritt A."/>
            <person name="Yoshinaga Y."/>
            <person name="Zwiers L.-H."/>
            <person name="Turgeon B."/>
            <person name="Goodwin S."/>
            <person name="Spatafora J."/>
            <person name="Crous P."/>
            <person name="Grigoriev I."/>
        </authorList>
    </citation>
    <scope>NUCLEOTIDE SEQUENCE</scope>
    <source>
        <strain evidence="6">CBS 480.64</strain>
    </source>
</reference>
<dbReference type="Gene3D" id="3.40.50.150">
    <property type="entry name" value="Vaccinia Virus protein VP39"/>
    <property type="match status" value="1"/>
</dbReference>
<dbReference type="CDD" id="cd02440">
    <property type="entry name" value="AdoMet_MTases"/>
    <property type="match status" value="1"/>
</dbReference>
<keyword evidence="1" id="KW-0597">Phosphoprotein</keyword>
<dbReference type="Pfam" id="PF05724">
    <property type="entry name" value="TPMT"/>
    <property type="match status" value="1"/>
</dbReference>
<dbReference type="PANTHER" id="PTHR32183">
    <property type="match status" value="1"/>
</dbReference>
<dbReference type="PROSITE" id="PS51585">
    <property type="entry name" value="SAM_MT_TPMT"/>
    <property type="match status" value="1"/>
</dbReference>
<feature type="region of interest" description="Disordered" evidence="5">
    <location>
        <begin position="1"/>
        <end position="29"/>
    </location>
</feature>
<gene>
    <name evidence="6" type="ORF">K470DRAFT_39810</name>
</gene>
<evidence type="ECO:0000256" key="3">
    <source>
        <dbReference type="ARBA" id="ARBA00022679"/>
    </source>
</evidence>
<dbReference type="AlphaFoldDB" id="A0A6A7C3K2"/>
<dbReference type="OrthoDB" id="276151at2759"/>
<name>A0A6A7C3K2_9PEZI</name>
<keyword evidence="2 6" id="KW-0489">Methyltransferase</keyword>
<keyword evidence="3 6" id="KW-0808">Transferase</keyword>
<accession>A0A6A7C3K2</accession>
<keyword evidence="7" id="KW-1185">Reference proteome</keyword>
<evidence type="ECO:0000256" key="1">
    <source>
        <dbReference type="ARBA" id="ARBA00022553"/>
    </source>
</evidence>
<evidence type="ECO:0000256" key="2">
    <source>
        <dbReference type="ARBA" id="ARBA00022603"/>
    </source>
</evidence>
<proteinExistence type="predicted"/>
<keyword evidence="4" id="KW-0949">S-adenosyl-L-methionine</keyword>
<dbReference type="Proteomes" id="UP000799421">
    <property type="component" value="Unassembled WGS sequence"/>
</dbReference>
<evidence type="ECO:0000313" key="7">
    <source>
        <dbReference type="Proteomes" id="UP000799421"/>
    </source>
</evidence>
<dbReference type="InterPro" id="IPR008854">
    <property type="entry name" value="TPMT"/>
</dbReference>
<dbReference type="PANTHER" id="PTHR32183:SF6">
    <property type="entry name" value="CYSTEINE SULFINATE DESULFINASE_CYSTEINE DESULFURASE AND RELATED ENZYMES"/>
    <property type="match status" value="1"/>
</dbReference>
<dbReference type="SUPFAM" id="SSF53335">
    <property type="entry name" value="S-adenosyl-L-methionine-dependent methyltransferases"/>
    <property type="match status" value="1"/>
</dbReference>
<evidence type="ECO:0000256" key="4">
    <source>
        <dbReference type="ARBA" id="ARBA00022691"/>
    </source>
</evidence>
<dbReference type="GO" id="GO:0032259">
    <property type="term" value="P:methylation"/>
    <property type="evidence" value="ECO:0007669"/>
    <property type="project" value="UniProtKB-KW"/>
</dbReference>
<dbReference type="EMBL" id="MU005973">
    <property type="protein sequence ID" value="KAF2861288.1"/>
    <property type="molecule type" value="Genomic_DNA"/>
</dbReference>
<feature type="region of interest" description="Disordered" evidence="5">
    <location>
        <begin position="222"/>
        <end position="241"/>
    </location>
</feature>
<protein>
    <submittedName>
        <fullName evidence="6">S-adenosyl-L-methionine-dependent methyltransferase</fullName>
    </submittedName>
</protein>
<sequence>MESGGIPSLTTSPTMSFQREASPTSQIRSWQVRWEENKTPWDRNAPNPALADTLNEYSSLFGGPTQPGIQARKKALVPGCGRGYDVMLLASYGYDAYGLDIAPQAIQEANTVLQAANFESKYPVHGPGRGEMKFIQGNFFSDDFLAETGTKTFDIIYDYTFLCALPKEWRPRWAKRYSELLAPKGYLVCLEFPLYKGANEPGPPFGLSPQLYEQALGRPGKGIEYDDEGDGSARPFEGERSKDGLIRVARWKAKRTHEVGKGSDHVSIWTHQT</sequence>
<feature type="compositionally biased region" description="Polar residues" evidence="5">
    <location>
        <begin position="8"/>
        <end position="29"/>
    </location>
</feature>
<evidence type="ECO:0000256" key="5">
    <source>
        <dbReference type="SAM" id="MobiDB-lite"/>
    </source>
</evidence>
<dbReference type="InterPro" id="IPR029063">
    <property type="entry name" value="SAM-dependent_MTases_sf"/>
</dbReference>
<dbReference type="GO" id="GO:0008757">
    <property type="term" value="F:S-adenosylmethionine-dependent methyltransferase activity"/>
    <property type="evidence" value="ECO:0007669"/>
    <property type="project" value="InterPro"/>
</dbReference>
<evidence type="ECO:0000313" key="6">
    <source>
        <dbReference type="EMBL" id="KAF2861288.1"/>
    </source>
</evidence>